<protein>
    <submittedName>
        <fullName evidence="2">SSD domain-containing protein</fullName>
    </submittedName>
</protein>
<organism evidence="1 2">
    <name type="scientific">Rhabditophanes sp. KR3021</name>
    <dbReference type="NCBI Taxonomy" id="114890"/>
    <lineage>
        <taxon>Eukaryota</taxon>
        <taxon>Metazoa</taxon>
        <taxon>Ecdysozoa</taxon>
        <taxon>Nematoda</taxon>
        <taxon>Chromadorea</taxon>
        <taxon>Rhabditida</taxon>
        <taxon>Tylenchina</taxon>
        <taxon>Panagrolaimomorpha</taxon>
        <taxon>Strongyloidoidea</taxon>
        <taxon>Alloionematidae</taxon>
        <taxon>Rhabditophanes</taxon>
    </lineage>
</organism>
<dbReference type="Proteomes" id="UP000095286">
    <property type="component" value="Unplaced"/>
</dbReference>
<dbReference type="WBParaSite" id="RSKR_0000790400.1">
    <property type="protein sequence ID" value="RSKR_0000790400.1"/>
    <property type="gene ID" value="RSKR_0000790400"/>
</dbReference>
<proteinExistence type="predicted"/>
<accession>A0AC35U5J3</accession>
<evidence type="ECO:0000313" key="2">
    <source>
        <dbReference type="WBParaSite" id="RSKR_0000790400.1"/>
    </source>
</evidence>
<name>A0AC35U5J3_9BILA</name>
<reference evidence="2" key="1">
    <citation type="submission" date="2016-11" db="UniProtKB">
        <authorList>
            <consortium name="WormBaseParasite"/>
        </authorList>
    </citation>
    <scope>IDENTIFICATION</scope>
    <source>
        <strain evidence="2">KR3021</strain>
    </source>
</reference>
<sequence>MLTLIEAPSGKNSDGDGNTETNRSGQQRLLNYRQDDSRSYIDDDSSEHLHIRRTPQSIKSRIKSFFVGNSNSDDYAESWKAEFRQRPTMCDADMALQQIEAKNATGWKASLYMRSIIQNTLFRLGSFVQSNPLSVIATVFCLFSICCYGLQFIRIETDIVKLWVSQGGRLDTELNYFGKLQETFDYRNKGWSEYQDKHFLKPELDLKLANLSDDGNMGGGYQVLIQTGEHKAENLLTKDMLLEHVNLIKEISDLSVEAYGMNWTLADLCFKPGDLNIDKNSPAYSYRHVLGNLIPCIWITPIDCFFEGAKPLGPNPGIKKSDMSLLSLVSTLPDGDEINWKNLDPQQIISDITKVANIGTMKAFFERSGIGKGYLDRPCIDPMDPECPRHSPNYYDSCPAFTIYEDEIKLAGKSIDDYLVRKEIKESEDMFAALGCIFGGCESSSKNETAESRCKHYRESFLQKLKQNSTLANDLFVRTSYPSEPNYGEVMKHGCSGFARGIMKWSKDMILGGVNKTDTGMTAEALQTVFLVATPKAIYSKYANKESEFYERLISADMTEKWDVDIAKEVMLLWQRKFTQSIYKHRLNFVENPDDLANPILRRRLHPLASTSIADMLEEFCQFNFGVILAGYGLMLLYAMYSQAKFNGWKLSHDSSISLALSGVLTVTFASVAGLGLSTWFGIEFNAATTQIVPFLTLGIGVDNMFLLLHNYHAVVKNVKKNEIGVLMKETGMSILMTSINNILSFLAGTVLPIPALRSFCTQSSILLSFNLIAILTVYPALISIDLIRVKKGLRDVFCWSYNVSEIDDDAERSYNNIEVRRSIRSENILERHIIRANPANAGNIYQSLQCVKSTSDDETSDIENTPLRTGLHRFIVKYYIPFIQNPWAKFGVGFLCLALAVFGVIGTGQIKQGLELSDVLPENTAPAAFLKARDQYFSFYPMTIVIMGEEVDFARKQKLIANLRSDIGSSNFIVKHADGEPSEPYWLDLLKNWVIRLQEKLDLAEQHNILLNLDDHIINGTKEALNPDLQVAYSLLCSHGELYNCSRIGHTRLIDSEGIINVESFYNILYGWHEYETMLYAVSQANFYPKLFKLREGVQPQMRYRYFIPPAPKPLYSAIPFYLNGLTDTPIIVEMINEIRAICERYSEIGIKNFPEGVAFTFWEQYINLNETIQYAISIIIFAVFVVITILLINPWAAGCICLILLVMTIELSGFLGIYGIKLNPVSAVSIITAVGIGVEFTAHVLYSFLTALGTRNERMVSSIDRVFVPVIHGAISTLLGILMLGFSEFEFVVKYFFVIMTALIIIGLINGLALLPVVLSLIGPPCEIYPTDGKNQLNPPPSLSTRRNYCQKKSKHRTSVDFPVVLSDMME</sequence>
<evidence type="ECO:0000313" key="1">
    <source>
        <dbReference type="Proteomes" id="UP000095286"/>
    </source>
</evidence>